<comment type="caution">
    <text evidence="3">The sequence shown here is derived from an EMBL/GenBank/DDBJ whole genome shotgun (WGS) entry which is preliminary data.</text>
</comment>
<evidence type="ECO:0000313" key="3">
    <source>
        <dbReference type="EMBL" id="GAA3546991.1"/>
    </source>
</evidence>
<proteinExistence type="predicted"/>
<evidence type="ECO:0000259" key="2">
    <source>
        <dbReference type="SMART" id="SM00903"/>
    </source>
</evidence>
<keyword evidence="1" id="KW-0560">Oxidoreductase</keyword>
<reference evidence="4" key="1">
    <citation type="journal article" date="2019" name="Int. J. Syst. Evol. Microbiol.">
        <title>The Global Catalogue of Microorganisms (GCM) 10K type strain sequencing project: providing services to taxonomists for standard genome sequencing and annotation.</title>
        <authorList>
            <consortium name="The Broad Institute Genomics Platform"/>
            <consortium name="The Broad Institute Genome Sequencing Center for Infectious Disease"/>
            <person name="Wu L."/>
            <person name="Ma J."/>
        </authorList>
    </citation>
    <scope>NUCLEOTIDE SEQUENCE [LARGE SCALE GENOMIC DNA]</scope>
    <source>
        <strain evidence="4">JCM 17460</strain>
    </source>
</reference>
<keyword evidence="4" id="KW-1185">Reference proteome</keyword>
<dbReference type="InterPro" id="IPR002563">
    <property type="entry name" value="Flavin_Rdtase-like_dom"/>
</dbReference>
<dbReference type="RefSeq" id="WP_218236126.1">
    <property type="nucleotide sequence ID" value="NZ_BAABBB010000022.1"/>
</dbReference>
<dbReference type="SMART" id="SM00903">
    <property type="entry name" value="Flavin_Reduct"/>
    <property type="match status" value="1"/>
</dbReference>
<gene>
    <name evidence="3" type="ORF">GCM10022263_37610</name>
</gene>
<dbReference type="InterPro" id="IPR050268">
    <property type="entry name" value="NADH-dep_flavin_reductase"/>
</dbReference>
<accession>A0ABP6W9Z0</accession>
<dbReference type="PANTHER" id="PTHR30466">
    <property type="entry name" value="FLAVIN REDUCTASE"/>
    <property type="match status" value="1"/>
</dbReference>
<dbReference type="Pfam" id="PF01613">
    <property type="entry name" value="Flavin_Reduct"/>
    <property type="match status" value="1"/>
</dbReference>
<dbReference type="Proteomes" id="UP001500301">
    <property type="component" value="Unassembled WGS sequence"/>
</dbReference>
<name>A0ABP6W9Z0_9ACTN</name>
<protein>
    <recommendedName>
        <fullName evidence="2">Flavin reductase like domain-containing protein</fullName>
    </recommendedName>
</protein>
<feature type="domain" description="Flavin reductase like" evidence="2">
    <location>
        <begin position="19"/>
        <end position="161"/>
    </location>
</feature>
<evidence type="ECO:0000256" key="1">
    <source>
        <dbReference type="ARBA" id="ARBA00023002"/>
    </source>
</evidence>
<dbReference type="PANTHER" id="PTHR30466:SF1">
    <property type="entry name" value="FMN REDUCTASE (NADH) RUTF"/>
    <property type="match status" value="1"/>
</dbReference>
<dbReference type="EMBL" id="BAABBB010000022">
    <property type="protein sequence ID" value="GAA3546991.1"/>
    <property type="molecule type" value="Genomic_DNA"/>
</dbReference>
<organism evidence="3 4">
    <name type="scientific">Nocardioides daeguensis</name>
    <dbReference type="NCBI Taxonomy" id="908359"/>
    <lineage>
        <taxon>Bacteria</taxon>
        <taxon>Bacillati</taxon>
        <taxon>Actinomycetota</taxon>
        <taxon>Actinomycetes</taxon>
        <taxon>Propionibacteriales</taxon>
        <taxon>Nocardioidaceae</taxon>
        <taxon>Nocardioides</taxon>
    </lineage>
</organism>
<sequence length="169" mass="18070">MTATQQHEQIDPGILRQALAGMATPVVVVTTTVDGKRHGFTANSFTSVSMDPPLLGVYIAETASAFDAFMRTEHVAFNVLAADQAHVARQFATSGIDKFAGLEVDPTLTDAPVLKDTTVAITGPVADRMVVGDHVLLLVTPARSTPVRPSPLIYHQRAFHQLPTPEENG</sequence>
<evidence type="ECO:0000313" key="4">
    <source>
        <dbReference type="Proteomes" id="UP001500301"/>
    </source>
</evidence>